<protein>
    <submittedName>
        <fullName evidence="1">Uncharacterized protein</fullName>
    </submittedName>
</protein>
<dbReference type="EMBL" id="MUHD01000001">
    <property type="protein sequence ID" value="OXB11801.1"/>
    <property type="molecule type" value="Genomic_DNA"/>
</dbReference>
<proteinExistence type="predicted"/>
<gene>
    <name evidence="1" type="ORF">B0A81_00130</name>
</gene>
<evidence type="ECO:0000313" key="2">
    <source>
        <dbReference type="Proteomes" id="UP000198381"/>
    </source>
</evidence>
<sequence>MSVKIIPLTDHKQYMVNGHLVYKDVLENWTCHDDLSAKEHEAFGVYETLFIKDSVLKKNRSYVLECSNLEFTFKYKEDKSAAFENI</sequence>
<organism evidence="1 2">
    <name type="scientific">Flavobacterium plurextorum</name>
    <dbReference type="NCBI Taxonomy" id="1114867"/>
    <lineage>
        <taxon>Bacteria</taxon>
        <taxon>Pseudomonadati</taxon>
        <taxon>Bacteroidota</taxon>
        <taxon>Flavobacteriia</taxon>
        <taxon>Flavobacteriales</taxon>
        <taxon>Flavobacteriaceae</taxon>
        <taxon>Flavobacterium</taxon>
    </lineage>
</organism>
<accession>A0ABX4D048</accession>
<comment type="caution">
    <text evidence="1">The sequence shown here is derived from an EMBL/GenBank/DDBJ whole genome shotgun (WGS) entry which is preliminary data.</text>
</comment>
<keyword evidence="2" id="KW-1185">Reference proteome</keyword>
<evidence type="ECO:0000313" key="1">
    <source>
        <dbReference type="EMBL" id="OXB11801.1"/>
    </source>
</evidence>
<dbReference type="RefSeq" id="WP_089056114.1">
    <property type="nucleotide sequence ID" value="NZ_MUHD01000001.1"/>
</dbReference>
<name>A0ABX4D048_9FLAO</name>
<dbReference type="Proteomes" id="UP000198381">
    <property type="component" value="Unassembled WGS sequence"/>
</dbReference>
<reference evidence="1 2" key="1">
    <citation type="submission" date="2016-11" db="EMBL/GenBank/DDBJ databases">
        <title>Whole genomes of Flavobacteriaceae.</title>
        <authorList>
            <person name="Stine C."/>
            <person name="Li C."/>
            <person name="Tadesse D."/>
        </authorList>
    </citation>
    <scope>NUCLEOTIDE SEQUENCE [LARGE SCALE GENOMIC DNA]</scope>
    <source>
        <strain evidence="1 2">CCUG 60112</strain>
    </source>
</reference>